<comment type="caution">
    <text evidence="1">The sequence shown here is derived from an EMBL/GenBank/DDBJ whole genome shotgun (WGS) entry which is preliminary data.</text>
</comment>
<accession>A0A6N7QWP0</accession>
<evidence type="ECO:0000313" key="2">
    <source>
        <dbReference type="Proteomes" id="UP000435187"/>
    </source>
</evidence>
<reference evidence="1 2" key="1">
    <citation type="submission" date="2019-10" db="EMBL/GenBank/DDBJ databases">
        <title>Gracilibacillus salitolerans sp. nov., a moderate halophile isolated from a saline soil in northwest China.</title>
        <authorList>
            <person name="Gan L."/>
        </authorList>
    </citation>
    <scope>NUCLEOTIDE SEQUENCE [LARGE SCALE GENOMIC DNA]</scope>
    <source>
        <strain evidence="1 2">TP2-8</strain>
    </source>
</reference>
<dbReference type="Proteomes" id="UP000435187">
    <property type="component" value="Unassembled WGS sequence"/>
</dbReference>
<organism evidence="1 2">
    <name type="scientific">Gracilibacillus thailandensis</name>
    <dbReference type="NCBI Taxonomy" id="563735"/>
    <lineage>
        <taxon>Bacteria</taxon>
        <taxon>Bacillati</taxon>
        <taxon>Bacillota</taxon>
        <taxon>Bacilli</taxon>
        <taxon>Bacillales</taxon>
        <taxon>Bacillaceae</taxon>
        <taxon>Gracilibacillus</taxon>
    </lineage>
</organism>
<name>A0A6N7QWP0_9BACI</name>
<gene>
    <name evidence="1" type="ORF">GH885_02105</name>
</gene>
<dbReference type="EMBL" id="WJEE01000002">
    <property type="protein sequence ID" value="MRI65140.1"/>
    <property type="molecule type" value="Genomic_DNA"/>
</dbReference>
<sequence length="96" mass="10601">MTATSHLRGHPIEHNGKEWVYSDTKESTVETHTERACGYCGEHATPEGHDACLGTLPGVMNACCGHGHDNDAYVQFNDKSIARGKEAIKFMNKLRE</sequence>
<keyword evidence="2" id="KW-1185">Reference proteome</keyword>
<protein>
    <submittedName>
        <fullName evidence="1">Uncharacterized protein</fullName>
    </submittedName>
</protein>
<dbReference type="AlphaFoldDB" id="A0A6N7QWP0"/>
<evidence type="ECO:0000313" key="1">
    <source>
        <dbReference type="EMBL" id="MRI65140.1"/>
    </source>
</evidence>
<proteinExistence type="predicted"/>
<dbReference type="RefSeq" id="WP_153834006.1">
    <property type="nucleotide sequence ID" value="NZ_JBHUMW010000105.1"/>
</dbReference>